<comment type="similarity">
    <text evidence="3">Belongs to the multi antimicrobial extrusion (MATE) (TC 2.A.66.1) family.</text>
</comment>
<keyword evidence="5" id="KW-0813">Transport</keyword>
<dbReference type="PANTHER" id="PTHR43298">
    <property type="entry name" value="MULTIDRUG RESISTANCE PROTEIN NORM-RELATED"/>
    <property type="match status" value="1"/>
</dbReference>
<feature type="transmembrane region" description="Helical" evidence="13">
    <location>
        <begin position="51"/>
        <end position="73"/>
    </location>
</feature>
<reference evidence="14 15" key="1">
    <citation type="submission" date="2019-08" db="EMBL/GenBank/DDBJ databases">
        <title>In-depth cultivation of the pig gut microbiome towards novel bacterial diversity and tailored functional studies.</title>
        <authorList>
            <person name="Wylensek D."/>
            <person name="Hitch T.C.A."/>
            <person name="Clavel T."/>
        </authorList>
    </citation>
    <scope>NUCLEOTIDE SEQUENCE [LARGE SCALE GENOMIC DNA]</scope>
    <source>
        <strain evidence="14 15">WCA-MUC-591-APC-4B</strain>
    </source>
</reference>
<evidence type="ECO:0000256" key="4">
    <source>
        <dbReference type="ARBA" id="ARBA00020268"/>
    </source>
</evidence>
<evidence type="ECO:0000256" key="7">
    <source>
        <dbReference type="ARBA" id="ARBA00022475"/>
    </source>
</evidence>
<evidence type="ECO:0000256" key="1">
    <source>
        <dbReference type="ARBA" id="ARBA00003408"/>
    </source>
</evidence>
<gene>
    <name evidence="14" type="ORF">FYJ65_03615</name>
</gene>
<keyword evidence="9 13" id="KW-1133">Transmembrane helix</keyword>
<evidence type="ECO:0000313" key="14">
    <source>
        <dbReference type="EMBL" id="MST70434.1"/>
    </source>
</evidence>
<dbReference type="EMBL" id="VUNA01000005">
    <property type="protein sequence ID" value="MST70434.1"/>
    <property type="molecule type" value="Genomic_DNA"/>
</dbReference>
<feature type="transmembrane region" description="Helical" evidence="13">
    <location>
        <begin position="292"/>
        <end position="314"/>
    </location>
</feature>
<evidence type="ECO:0000256" key="13">
    <source>
        <dbReference type="SAM" id="Phobius"/>
    </source>
</evidence>
<comment type="caution">
    <text evidence="14">The sequence shown here is derived from an EMBL/GenBank/DDBJ whole genome shotgun (WGS) entry which is preliminary data.</text>
</comment>
<keyword evidence="6" id="KW-0050">Antiport</keyword>
<feature type="transmembrane region" description="Helical" evidence="13">
    <location>
        <begin position="18"/>
        <end position="39"/>
    </location>
</feature>
<evidence type="ECO:0000256" key="3">
    <source>
        <dbReference type="ARBA" id="ARBA00010199"/>
    </source>
</evidence>
<dbReference type="GO" id="GO:0042910">
    <property type="term" value="F:xenobiotic transmembrane transporter activity"/>
    <property type="evidence" value="ECO:0007669"/>
    <property type="project" value="InterPro"/>
</dbReference>
<proteinExistence type="inferred from homology"/>
<feature type="transmembrane region" description="Helical" evidence="13">
    <location>
        <begin position="172"/>
        <end position="195"/>
    </location>
</feature>
<keyword evidence="11 13" id="KW-0472">Membrane</keyword>
<name>A0A6N7XHP3_9FIRM</name>
<keyword evidence="10" id="KW-0406">Ion transport</keyword>
<comment type="subcellular location">
    <subcellularLocation>
        <location evidence="2">Cell membrane</location>
        <topology evidence="2">Multi-pass membrane protein</topology>
    </subcellularLocation>
</comment>
<keyword evidence="7" id="KW-1003">Cell membrane</keyword>
<evidence type="ECO:0000256" key="8">
    <source>
        <dbReference type="ARBA" id="ARBA00022692"/>
    </source>
</evidence>
<organism evidence="14 15">
    <name type="scientific">Mogibacterium kristiansenii</name>
    <dbReference type="NCBI Taxonomy" id="2606708"/>
    <lineage>
        <taxon>Bacteria</taxon>
        <taxon>Bacillati</taxon>
        <taxon>Bacillota</taxon>
        <taxon>Clostridia</taxon>
        <taxon>Peptostreptococcales</taxon>
        <taxon>Anaerovoracaceae</taxon>
        <taxon>Mogibacterium</taxon>
    </lineage>
</organism>
<feature type="transmembrane region" description="Helical" evidence="13">
    <location>
        <begin position="326"/>
        <end position="349"/>
    </location>
</feature>
<dbReference type="NCBIfam" id="TIGR00797">
    <property type="entry name" value="matE"/>
    <property type="match status" value="1"/>
</dbReference>
<keyword evidence="8 13" id="KW-0812">Transmembrane</keyword>
<dbReference type="GO" id="GO:0015297">
    <property type="term" value="F:antiporter activity"/>
    <property type="evidence" value="ECO:0007669"/>
    <property type="project" value="UniProtKB-KW"/>
</dbReference>
<evidence type="ECO:0000256" key="9">
    <source>
        <dbReference type="ARBA" id="ARBA00022989"/>
    </source>
</evidence>
<evidence type="ECO:0000256" key="10">
    <source>
        <dbReference type="ARBA" id="ARBA00023065"/>
    </source>
</evidence>
<feature type="transmembrane region" description="Helical" evidence="13">
    <location>
        <begin position="420"/>
        <end position="439"/>
    </location>
</feature>
<dbReference type="InterPro" id="IPR050222">
    <property type="entry name" value="MATE_MdtK"/>
</dbReference>
<feature type="transmembrane region" description="Helical" evidence="13">
    <location>
        <begin position="246"/>
        <end position="272"/>
    </location>
</feature>
<accession>A0A6N7XHP3</accession>
<dbReference type="AlphaFoldDB" id="A0A6N7XHP3"/>
<dbReference type="GO" id="GO:0005886">
    <property type="term" value="C:plasma membrane"/>
    <property type="evidence" value="ECO:0007669"/>
    <property type="project" value="UniProtKB-SubCell"/>
</dbReference>
<dbReference type="GO" id="GO:0006811">
    <property type="term" value="P:monoatomic ion transport"/>
    <property type="evidence" value="ECO:0007669"/>
    <property type="project" value="UniProtKB-KW"/>
</dbReference>
<evidence type="ECO:0000256" key="12">
    <source>
        <dbReference type="ARBA" id="ARBA00031636"/>
    </source>
</evidence>
<evidence type="ECO:0000256" key="2">
    <source>
        <dbReference type="ARBA" id="ARBA00004651"/>
    </source>
</evidence>
<evidence type="ECO:0000313" key="15">
    <source>
        <dbReference type="Proteomes" id="UP000469424"/>
    </source>
</evidence>
<feature type="transmembrane region" description="Helical" evidence="13">
    <location>
        <begin position="137"/>
        <end position="160"/>
    </location>
</feature>
<evidence type="ECO:0000256" key="5">
    <source>
        <dbReference type="ARBA" id="ARBA00022448"/>
    </source>
</evidence>
<feature type="transmembrane region" description="Helical" evidence="13">
    <location>
        <begin position="201"/>
        <end position="219"/>
    </location>
</feature>
<protein>
    <recommendedName>
        <fullName evidence="4">Probable multidrug resistance protein NorM</fullName>
    </recommendedName>
    <alternativeName>
        <fullName evidence="12">Multidrug-efflux transporter</fullName>
    </alternativeName>
</protein>
<dbReference type="CDD" id="cd13140">
    <property type="entry name" value="MATE_like_1"/>
    <property type="match status" value="1"/>
</dbReference>
<evidence type="ECO:0000256" key="6">
    <source>
        <dbReference type="ARBA" id="ARBA00022449"/>
    </source>
</evidence>
<sequence>MEHKDTVKNLTRGSISKALIQMSLPLIASQFVQMAYNLIDTLWVSRLGIEAVTAVSTAGLLLFLAQGICMIVQTGAQVRIGMLLGKNDLTQAQVASGTSITLNWIIMLLYVLPVLIFRHSIVGFYHIQNEVIVSYTVSYLTITIISVLFMGYNYVLLGIYTAAGDSQTPFKYNLVGMILNVILDPVLIFGLLGSPALGSDGAGYATLFSQMVVSLLYALRVHRDRHLFREGSFRSRYRMSWEECKIILRYGFPAAIQTIIFAMISSVLGKMITVYGNTYIGIQRVATQIESVAYMTANAFQVAMTSFVAQNFGAGKDKRIRDGYRVGIYLMLVLGVFTTLLFICEGRPLIKLFFTDSLAIETGTDYLRIIGYSQIFYCLEVVATGTYRGIGKPIVPAACSIIGSLLRIPMAAAFGCVTGFWWAICISTVIKGLAVPILLHFEMKKESLVDSPHKKKTGIRI</sequence>
<feature type="transmembrane region" description="Helical" evidence="13">
    <location>
        <begin position="94"/>
        <end position="117"/>
    </location>
</feature>
<evidence type="ECO:0000256" key="11">
    <source>
        <dbReference type="ARBA" id="ARBA00023136"/>
    </source>
</evidence>
<dbReference type="Proteomes" id="UP000469424">
    <property type="component" value="Unassembled WGS sequence"/>
</dbReference>
<keyword evidence="15" id="KW-1185">Reference proteome</keyword>
<dbReference type="InterPro" id="IPR002528">
    <property type="entry name" value="MATE_fam"/>
</dbReference>
<dbReference type="InterPro" id="IPR048279">
    <property type="entry name" value="MdtK-like"/>
</dbReference>
<dbReference type="PIRSF" id="PIRSF006603">
    <property type="entry name" value="DinF"/>
    <property type="match status" value="1"/>
</dbReference>
<dbReference type="PANTHER" id="PTHR43298:SF2">
    <property type="entry name" value="FMN_FAD EXPORTER YEEO-RELATED"/>
    <property type="match status" value="1"/>
</dbReference>
<comment type="function">
    <text evidence="1">Multidrug efflux pump.</text>
</comment>
<dbReference type="RefSeq" id="WP_154553998.1">
    <property type="nucleotide sequence ID" value="NZ_VUNA01000005.1"/>
</dbReference>
<dbReference type="Pfam" id="PF01554">
    <property type="entry name" value="MatE"/>
    <property type="match status" value="2"/>
</dbReference>